<feature type="domain" description="AttH" evidence="2">
    <location>
        <begin position="53"/>
        <end position="229"/>
    </location>
</feature>
<dbReference type="Proteomes" id="UP000301751">
    <property type="component" value="Unassembled WGS sequence"/>
</dbReference>
<feature type="signal peptide" evidence="1">
    <location>
        <begin position="1"/>
        <end position="26"/>
    </location>
</feature>
<reference evidence="4" key="1">
    <citation type="submission" date="2019-03" db="EMBL/GenBank/DDBJ databases">
        <title>Aquabacterium pictum sp.nov., the first bacteriochlorophyll a-containing freshwater bacterium in the genus Aquabacterium of the class Betaproteobacteria.</title>
        <authorList>
            <person name="Hirose S."/>
            <person name="Tank M."/>
            <person name="Hara E."/>
            <person name="Tamaki H."/>
            <person name="Takaichi S."/>
            <person name="Haruta S."/>
            <person name="Hanada S."/>
        </authorList>
    </citation>
    <scope>NUCLEOTIDE SEQUENCE [LARGE SCALE GENOMIC DNA]</scope>
    <source>
        <strain evidence="4">W35</strain>
    </source>
</reference>
<dbReference type="InterPro" id="IPR006311">
    <property type="entry name" value="TAT_signal"/>
</dbReference>
<dbReference type="Gene3D" id="2.40.370.10">
    <property type="entry name" value="AttH-like domain"/>
    <property type="match status" value="2"/>
</dbReference>
<dbReference type="PANTHER" id="PTHR38591:SF1">
    <property type="entry name" value="BLL1000 PROTEIN"/>
    <property type="match status" value="1"/>
</dbReference>
<keyword evidence="1" id="KW-0732">Signal</keyword>
<sequence>MSPRRRRLLAWLAGAPALAASRPARATAEEDRIAAGRQLRFPRDHGAHPGARIEWWYATGWLTGSGGALLGWQVTFFRSRTGVAGDLPGRFAPRQLLFAHAAVTDVTAQRHDHAQRIARWSGDEALPEARAARADTRVALGRWTFVRDAASGAYTAALPAPEAGIALDLQLTPSQPLLLQGDAGFSRKGPQPQQASHYYTQPQLAARGRLRPGGPVLDGRGWLDHEWSDELLAPGAVGWDWIGINLADGGALTAFQLRRADGSVVWAGGSHRPAGGAVRAFAPEEVVFTAQRRWASPATGASYPVDWAISTPAGRFTLRALLDAQELDSRASVGTVYWEGLAELLAPGGARAGLGYLEMTGRVQALRLG</sequence>
<dbReference type="AlphaFoldDB" id="A0A480ATL7"/>
<evidence type="ECO:0000259" key="2">
    <source>
        <dbReference type="Pfam" id="PF07143"/>
    </source>
</evidence>
<dbReference type="InterPro" id="IPR010791">
    <property type="entry name" value="AttH_dom"/>
</dbReference>
<keyword evidence="4" id="KW-1185">Reference proteome</keyword>
<protein>
    <submittedName>
        <fullName evidence="3">Carotenoid 1,2-hydratase</fullName>
    </submittedName>
</protein>
<evidence type="ECO:0000313" key="3">
    <source>
        <dbReference type="EMBL" id="GCL62068.1"/>
    </source>
</evidence>
<dbReference type="InterPro" id="IPR023374">
    <property type="entry name" value="AttH-like_dom_sf"/>
</dbReference>
<dbReference type="Pfam" id="PF17186">
    <property type="entry name" value="Lipocalin_9"/>
    <property type="match status" value="1"/>
</dbReference>
<gene>
    <name evidence="3" type="ORF">AQPW35_11490</name>
</gene>
<dbReference type="PROSITE" id="PS51318">
    <property type="entry name" value="TAT"/>
    <property type="match status" value="1"/>
</dbReference>
<dbReference type="RefSeq" id="WP_373282464.1">
    <property type="nucleotide sequence ID" value="NZ_BJCL01000002.1"/>
</dbReference>
<dbReference type="SUPFAM" id="SSF159245">
    <property type="entry name" value="AttH-like"/>
    <property type="match status" value="1"/>
</dbReference>
<dbReference type="EMBL" id="BJCL01000002">
    <property type="protein sequence ID" value="GCL62068.1"/>
    <property type="molecule type" value="Genomic_DNA"/>
</dbReference>
<dbReference type="PANTHER" id="PTHR38591">
    <property type="entry name" value="HYDROLASE"/>
    <property type="match status" value="1"/>
</dbReference>
<proteinExistence type="predicted"/>
<name>A0A480ATL7_9BURK</name>
<accession>A0A480ATL7</accession>
<comment type="caution">
    <text evidence="3">The sequence shown here is derived from an EMBL/GenBank/DDBJ whole genome shotgun (WGS) entry which is preliminary data.</text>
</comment>
<dbReference type="Pfam" id="PF07143">
    <property type="entry name" value="CrtC"/>
    <property type="match status" value="1"/>
</dbReference>
<feature type="chain" id="PRO_5019763251" evidence="1">
    <location>
        <begin position="27"/>
        <end position="369"/>
    </location>
</feature>
<evidence type="ECO:0000313" key="4">
    <source>
        <dbReference type="Proteomes" id="UP000301751"/>
    </source>
</evidence>
<organism evidence="3 4">
    <name type="scientific">Pseudaquabacterium pictum</name>
    <dbReference type="NCBI Taxonomy" id="2315236"/>
    <lineage>
        <taxon>Bacteria</taxon>
        <taxon>Pseudomonadati</taxon>
        <taxon>Pseudomonadota</taxon>
        <taxon>Betaproteobacteria</taxon>
        <taxon>Burkholderiales</taxon>
        <taxon>Sphaerotilaceae</taxon>
        <taxon>Pseudaquabacterium</taxon>
    </lineage>
</organism>
<evidence type="ECO:0000256" key="1">
    <source>
        <dbReference type="SAM" id="SignalP"/>
    </source>
</evidence>